<sequence length="167" mass="19897">MEELASLDITKLDNLYNYISQKKEEIIDKLDTFKDIIIEKRREKIYKESIDHLQQHIDSNKFVCIPHISSMSDINNNIYNAYCVKEVCAKLDNRSAEKYKKYYGQDIDLPNNYNDFYEVLCTVDDVNIGVYGEYIDIIGRRKLIFDENGLVYMKFNIKFRYILTRKS</sequence>
<dbReference type="RefSeq" id="YP_009448929.1">
    <property type="nucleotide sequence ID" value="NC_036594.1"/>
</dbReference>
<proteinExistence type="predicted"/>
<dbReference type="Proteomes" id="UP000236316">
    <property type="component" value="Segment"/>
</dbReference>
<dbReference type="EMBL" id="LT906555">
    <property type="protein sequence ID" value="SNW62627.1"/>
    <property type="molecule type" value="Genomic_DNA"/>
</dbReference>
<reference evidence="1" key="1">
    <citation type="submission" date="2017-08" db="EMBL/GenBank/DDBJ databases">
        <authorList>
            <consortium name="Urmite Genomes"/>
        </authorList>
    </citation>
    <scope>NUCLEOTIDE SEQUENCE [LARGE SCALE GENOMIC DNA]</scope>
    <source>
        <strain evidence="1">IHUMI-LCC2</strain>
    </source>
</reference>
<gene>
    <name evidence="1" type="ORF">ORPV_723</name>
</gene>
<dbReference type="KEGG" id="vg:35382543"/>
<dbReference type="GeneID" id="35382543"/>
<keyword evidence="2" id="KW-1185">Reference proteome</keyword>
<evidence type="ECO:0000313" key="1">
    <source>
        <dbReference type="EMBL" id="SNW62627.1"/>
    </source>
</evidence>
<evidence type="ECO:0000313" key="2">
    <source>
        <dbReference type="Proteomes" id="UP000236316"/>
    </source>
</evidence>
<accession>A0A2I2L525</accession>
<protein>
    <submittedName>
        <fullName evidence="1">Uncharacterized protein</fullName>
    </submittedName>
</protein>
<name>A0A2I2L525_9VIRU</name>
<organism evidence="1">
    <name type="scientific">Orpheovirus IHUMI-LCC2</name>
    <dbReference type="NCBI Taxonomy" id="2023057"/>
    <lineage>
        <taxon>Viruses</taxon>
        <taxon>Varidnaviria</taxon>
        <taxon>Bamfordvirae</taxon>
        <taxon>Nucleocytoviricota</taxon>
        <taxon>Megaviricetes</taxon>
        <taxon>Pimascovirales</taxon>
        <taxon>Ocovirineae</taxon>
        <taxon>Orpheoviridae</taxon>
        <taxon>Alphaorpheovirus</taxon>
        <taxon>Alphaorpheovirus massiliense</taxon>
    </lineage>
</organism>